<keyword evidence="2" id="KW-0812">Transmembrane</keyword>
<evidence type="ECO:0000256" key="1">
    <source>
        <dbReference type="SAM" id="MobiDB-lite"/>
    </source>
</evidence>
<feature type="region of interest" description="Disordered" evidence="1">
    <location>
        <begin position="306"/>
        <end position="345"/>
    </location>
</feature>
<sequence length="475" mass="53533">MFVILLLIAPALCEWVEISQHHVRKPTRTHSFRPVPVTEEYFEDTTRTTKIYLNQTLTERSWSRGNVNKVPKLGNIQRVQVNDSPIKAPSLSVNPMRNSLFVGGAKTVNKHDIKESASGADSDLMDTKRHKISASNIEKVNRQVISNTKKIFQEITSEDDRSETSLSSKNNRPLNQLERANFSKHGPRNPNLEDVLNAFNIPRAEVRTNVSIRPNIFGYDKSNKKSAFTTALETINIRRHDLAQVPPVFADEISVEKIISSEKYFTQRNKHIQHTNLNTGDEEPKSPSNVIPSKLTNHEFVTKINKPVDKMEATVSDDNEDIGNSSDPERQNSEQEENVEASNKVNSLENLMTFMKVVADTIRKNTRRSVNSKTRYLTNLKNSILANIAERIDAAWPDDEPKLPRTRRAAQATARGHLEIPSSESALMTISFLTFAVFLIKLVLQVIQTYKNKAMMVSPAVVAVGRAATKRSSKP</sequence>
<feature type="region of interest" description="Disordered" evidence="1">
    <location>
        <begin position="156"/>
        <end position="175"/>
    </location>
</feature>
<feature type="compositionally biased region" description="Polar residues" evidence="1">
    <location>
        <begin position="164"/>
        <end position="174"/>
    </location>
</feature>
<proteinExistence type="predicted"/>
<evidence type="ECO:0000313" key="4">
    <source>
        <dbReference type="Proteomes" id="UP001549920"/>
    </source>
</evidence>
<comment type="caution">
    <text evidence="3">The sequence shown here is derived from an EMBL/GenBank/DDBJ whole genome shotgun (WGS) entry which is preliminary data.</text>
</comment>
<reference evidence="3 4" key="1">
    <citation type="submission" date="2024-06" db="EMBL/GenBank/DDBJ databases">
        <title>A chromosome-level genome assembly of beet webworm, Loxostege sticticalis.</title>
        <authorList>
            <person name="Zhang Y."/>
        </authorList>
    </citation>
    <scope>NUCLEOTIDE SEQUENCE [LARGE SCALE GENOMIC DNA]</scope>
    <source>
        <strain evidence="3">AQ026</strain>
        <tissue evidence="3">Whole body</tissue>
    </source>
</reference>
<keyword evidence="2" id="KW-0472">Membrane</keyword>
<protein>
    <submittedName>
        <fullName evidence="3">Uncharacterized protein</fullName>
    </submittedName>
</protein>
<feature type="transmembrane region" description="Helical" evidence="2">
    <location>
        <begin position="426"/>
        <end position="447"/>
    </location>
</feature>
<organism evidence="3 4">
    <name type="scientific">Loxostege sticticalis</name>
    <name type="common">Beet webworm moth</name>
    <dbReference type="NCBI Taxonomy" id="481309"/>
    <lineage>
        <taxon>Eukaryota</taxon>
        <taxon>Metazoa</taxon>
        <taxon>Ecdysozoa</taxon>
        <taxon>Arthropoda</taxon>
        <taxon>Hexapoda</taxon>
        <taxon>Insecta</taxon>
        <taxon>Pterygota</taxon>
        <taxon>Neoptera</taxon>
        <taxon>Endopterygota</taxon>
        <taxon>Lepidoptera</taxon>
        <taxon>Glossata</taxon>
        <taxon>Ditrysia</taxon>
        <taxon>Pyraloidea</taxon>
        <taxon>Crambidae</taxon>
        <taxon>Pyraustinae</taxon>
        <taxon>Loxostege</taxon>
    </lineage>
</organism>
<keyword evidence="4" id="KW-1185">Reference proteome</keyword>
<evidence type="ECO:0000256" key="2">
    <source>
        <dbReference type="SAM" id="Phobius"/>
    </source>
</evidence>
<gene>
    <name evidence="3" type="ORF">ABMA27_007180</name>
</gene>
<evidence type="ECO:0000313" key="3">
    <source>
        <dbReference type="EMBL" id="KAL0868816.1"/>
    </source>
</evidence>
<dbReference type="Proteomes" id="UP001549920">
    <property type="component" value="Unassembled WGS sequence"/>
</dbReference>
<accession>A0ABR3HEG5</accession>
<dbReference type="EMBL" id="JBEUOH010000020">
    <property type="protein sequence ID" value="KAL0868816.1"/>
    <property type="molecule type" value="Genomic_DNA"/>
</dbReference>
<name>A0ABR3HEG5_LOXSC</name>
<keyword evidence="2" id="KW-1133">Transmembrane helix</keyword>